<organism evidence="2 3">
    <name type="scientific">Mauremys mutica</name>
    <name type="common">yellowpond turtle</name>
    <dbReference type="NCBI Taxonomy" id="74926"/>
    <lineage>
        <taxon>Eukaryota</taxon>
        <taxon>Metazoa</taxon>
        <taxon>Chordata</taxon>
        <taxon>Craniata</taxon>
        <taxon>Vertebrata</taxon>
        <taxon>Euteleostomi</taxon>
        <taxon>Archelosauria</taxon>
        <taxon>Testudinata</taxon>
        <taxon>Testudines</taxon>
        <taxon>Cryptodira</taxon>
        <taxon>Durocryptodira</taxon>
        <taxon>Testudinoidea</taxon>
        <taxon>Geoemydidae</taxon>
        <taxon>Geoemydinae</taxon>
        <taxon>Mauremys</taxon>
    </lineage>
</organism>
<name>A0A9D3WUQ2_9SAUR</name>
<accession>A0A9D3WUQ2</accession>
<dbReference type="EMBL" id="JAHDVG010000486">
    <property type="protein sequence ID" value="KAH1168397.1"/>
    <property type="molecule type" value="Genomic_DNA"/>
</dbReference>
<reference evidence="2" key="1">
    <citation type="submission" date="2021-09" db="EMBL/GenBank/DDBJ databases">
        <title>The genome of Mauremys mutica provides insights into the evolution of semi-aquatic lifestyle.</title>
        <authorList>
            <person name="Gong S."/>
            <person name="Gao Y."/>
        </authorList>
    </citation>
    <scope>NUCLEOTIDE SEQUENCE</scope>
    <source>
        <strain evidence="2">MM-2020</strain>
        <tissue evidence="2">Muscle</tissue>
    </source>
</reference>
<feature type="region of interest" description="Disordered" evidence="1">
    <location>
        <begin position="1"/>
        <end position="28"/>
    </location>
</feature>
<evidence type="ECO:0000313" key="2">
    <source>
        <dbReference type="EMBL" id="KAH1168397.1"/>
    </source>
</evidence>
<feature type="compositionally biased region" description="Polar residues" evidence="1">
    <location>
        <begin position="9"/>
        <end position="22"/>
    </location>
</feature>
<dbReference type="AlphaFoldDB" id="A0A9D3WUQ2"/>
<sequence>MCLPVERQGPNSSRAEQHSGYNHTREIPHAPVHCATRLHSIALRGGDWARRRDGQQVHTLPRATDLATIHESPTARVTLAEQLPGSIRWKRVPASLVPALVPQHRMGERQMFTLSKDCRLWL</sequence>
<keyword evidence="3" id="KW-1185">Reference proteome</keyword>
<protein>
    <submittedName>
        <fullName evidence="2">Uncharacterized protein</fullName>
    </submittedName>
</protein>
<gene>
    <name evidence="2" type="ORF">KIL84_003880</name>
</gene>
<proteinExistence type="predicted"/>
<dbReference type="Proteomes" id="UP000827986">
    <property type="component" value="Unassembled WGS sequence"/>
</dbReference>
<comment type="caution">
    <text evidence="2">The sequence shown here is derived from an EMBL/GenBank/DDBJ whole genome shotgun (WGS) entry which is preliminary data.</text>
</comment>
<evidence type="ECO:0000313" key="3">
    <source>
        <dbReference type="Proteomes" id="UP000827986"/>
    </source>
</evidence>
<evidence type="ECO:0000256" key="1">
    <source>
        <dbReference type="SAM" id="MobiDB-lite"/>
    </source>
</evidence>